<gene>
    <name evidence="6" type="ORF">COY37_01625</name>
</gene>
<protein>
    <recommendedName>
        <fullName evidence="5">Histidine kinase domain-containing protein</fullName>
    </recommendedName>
</protein>
<dbReference type="InterPro" id="IPR050482">
    <property type="entry name" value="Sensor_HK_TwoCompSys"/>
</dbReference>
<dbReference type="GO" id="GO:0046983">
    <property type="term" value="F:protein dimerization activity"/>
    <property type="evidence" value="ECO:0007669"/>
    <property type="project" value="InterPro"/>
</dbReference>
<dbReference type="GO" id="GO:0000155">
    <property type="term" value="F:phosphorelay sensor kinase activity"/>
    <property type="evidence" value="ECO:0007669"/>
    <property type="project" value="InterPro"/>
</dbReference>
<dbReference type="Gene3D" id="1.20.5.1930">
    <property type="match status" value="1"/>
</dbReference>
<comment type="caution">
    <text evidence="6">The sequence shown here is derived from an EMBL/GenBank/DDBJ whole genome shotgun (WGS) entry which is preliminary data.</text>
</comment>
<dbReference type="Pfam" id="PF07730">
    <property type="entry name" value="HisKA_3"/>
    <property type="match status" value="1"/>
</dbReference>
<dbReference type="InterPro" id="IPR003594">
    <property type="entry name" value="HATPase_dom"/>
</dbReference>
<organism evidence="6 7">
    <name type="scientific">Candidatus Aquicultor secundus</name>
    <dbReference type="NCBI Taxonomy" id="1973895"/>
    <lineage>
        <taxon>Bacteria</taxon>
        <taxon>Bacillati</taxon>
        <taxon>Actinomycetota</taxon>
        <taxon>Candidatus Aquicultoria</taxon>
        <taxon>Candidatus Aquicultorales</taxon>
        <taxon>Candidatus Aquicultoraceae</taxon>
        <taxon>Candidatus Aquicultor</taxon>
    </lineage>
</organism>
<evidence type="ECO:0000313" key="6">
    <source>
        <dbReference type="EMBL" id="PIZ41903.1"/>
    </source>
</evidence>
<reference evidence="7" key="1">
    <citation type="submission" date="2017-09" db="EMBL/GenBank/DDBJ databases">
        <title>Depth-based differentiation of microbial function through sediment-hosted aquifers and enrichment of novel symbionts in the deep terrestrial subsurface.</title>
        <authorList>
            <person name="Probst A.J."/>
            <person name="Ladd B."/>
            <person name="Jarett J.K."/>
            <person name="Geller-Mcgrath D.E."/>
            <person name="Sieber C.M.K."/>
            <person name="Emerson J.B."/>
            <person name="Anantharaman K."/>
            <person name="Thomas B.C."/>
            <person name="Malmstrom R."/>
            <person name="Stieglmeier M."/>
            <person name="Klingl A."/>
            <person name="Woyke T."/>
            <person name="Ryan C.M."/>
            <person name="Banfield J.F."/>
        </authorList>
    </citation>
    <scope>NUCLEOTIDE SEQUENCE [LARGE SCALE GENOMIC DNA]</scope>
</reference>
<dbReference type="PROSITE" id="PS50109">
    <property type="entry name" value="HIS_KIN"/>
    <property type="match status" value="1"/>
</dbReference>
<dbReference type="CDD" id="cd16917">
    <property type="entry name" value="HATPase_UhpB-NarQ-NarX-like"/>
    <property type="match status" value="1"/>
</dbReference>
<dbReference type="InterPro" id="IPR005467">
    <property type="entry name" value="His_kinase_dom"/>
</dbReference>
<dbReference type="SMART" id="SM00387">
    <property type="entry name" value="HATPase_c"/>
    <property type="match status" value="1"/>
</dbReference>
<dbReference type="PANTHER" id="PTHR24421">
    <property type="entry name" value="NITRATE/NITRITE SENSOR PROTEIN NARX-RELATED"/>
    <property type="match status" value="1"/>
</dbReference>
<feature type="domain" description="Histidine kinase" evidence="5">
    <location>
        <begin position="274"/>
        <end position="363"/>
    </location>
</feature>
<dbReference type="Proteomes" id="UP000230956">
    <property type="component" value="Unassembled WGS sequence"/>
</dbReference>
<dbReference type="AlphaFoldDB" id="A0A2M7TAC4"/>
<evidence type="ECO:0000313" key="7">
    <source>
        <dbReference type="Proteomes" id="UP000230956"/>
    </source>
</evidence>
<evidence type="ECO:0000259" key="5">
    <source>
        <dbReference type="PROSITE" id="PS50109"/>
    </source>
</evidence>
<evidence type="ECO:0000256" key="4">
    <source>
        <dbReference type="SAM" id="Coils"/>
    </source>
</evidence>
<proteinExistence type="predicted"/>
<dbReference type="Pfam" id="PF02518">
    <property type="entry name" value="HATPase_c"/>
    <property type="match status" value="1"/>
</dbReference>
<dbReference type="EMBL" id="PFNG01000038">
    <property type="protein sequence ID" value="PIZ41903.1"/>
    <property type="molecule type" value="Genomic_DNA"/>
</dbReference>
<sequence>MEKTLLSLNEVASKLETVSEPALNKWSESLQGAVSGELLEYFKQRIHFVLERMDRGFAVELSMARGFAGCEELSSHVLLLSEKDYWLVKDELSKAYKEQIQLLPLGQFDKRTLERRVDFLIDVLEDSVAANLISALFRKSEQLEAEKQNVRKTLCDVTRLLEKDRQRLAFDLHDGPAQALSSALLQADILEDLIASAEAKRELASLKSILGQCLQELRSSIYALKPQCISKKGLATMVKAYAKQFSSRTGIKVELTIESKEAELPEVYEINVFRVIQEALNNVYKHAQATQVVVSISFSEATLFCSVEDDGVGFNAGARSRRAQGLGGYGLASMRDRVEQFFGTFNIDSQLDRGTCITFSIPI</sequence>
<keyword evidence="4" id="KW-0175">Coiled coil</keyword>
<keyword evidence="3" id="KW-0902">Two-component regulatory system</keyword>
<dbReference type="SUPFAM" id="SSF55874">
    <property type="entry name" value="ATPase domain of HSP90 chaperone/DNA topoisomerase II/histidine kinase"/>
    <property type="match status" value="1"/>
</dbReference>
<dbReference type="RefSeq" id="WP_286678059.1">
    <property type="nucleotide sequence ID" value="NZ_MNXI01000055.1"/>
</dbReference>
<dbReference type="Gene3D" id="3.30.565.10">
    <property type="entry name" value="Histidine kinase-like ATPase, C-terminal domain"/>
    <property type="match status" value="1"/>
</dbReference>
<dbReference type="PANTHER" id="PTHR24421:SF55">
    <property type="entry name" value="SENSOR HISTIDINE KINASE YDFH"/>
    <property type="match status" value="1"/>
</dbReference>
<keyword evidence="1" id="KW-0808">Transferase</keyword>
<evidence type="ECO:0000256" key="1">
    <source>
        <dbReference type="ARBA" id="ARBA00022679"/>
    </source>
</evidence>
<evidence type="ECO:0000256" key="3">
    <source>
        <dbReference type="ARBA" id="ARBA00023012"/>
    </source>
</evidence>
<name>A0A2M7TAC4_9ACTN</name>
<dbReference type="InterPro" id="IPR036890">
    <property type="entry name" value="HATPase_C_sf"/>
</dbReference>
<feature type="coiled-coil region" evidence="4">
    <location>
        <begin position="180"/>
        <end position="207"/>
    </location>
</feature>
<keyword evidence="2" id="KW-0418">Kinase</keyword>
<evidence type="ECO:0000256" key="2">
    <source>
        <dbReference type="ARBA" id="ARBA00022777"/>
    </source>
</evidence>
<accession>A0A2M7TAC4</accession>
<dbReference type="GO" id="GO:0016020">
    <property type="term" value="C:membrane"/>
    <property type="evidence" value="ECO:0007669"/>
    <property type="project" value="InterPro"/>
</dbReference>
<dbReference type="InterPro" id="IPR011712">
    <property type="entry name" value="Sig_transdc_His_kin_sub3_dim/P"/>
</dbReference>